<feature type="region of interest" description="Disordered" evidence="1">
    <location>
        <begin position="113"/>
        <end position="164"/>
    </location>
</feature>
<sequence length="164" mass="18583">MRRASSETKYPRSIIELRKVAMLFEITKGGDIAVWRPTYSDIIGNLVGRHEIRTHFHGQHMVGNPGPTMRLTERTTLRFETRYRPNARPGAMDLELDSTSITVAREVTVASDEDLASRRRATKTASNSRQATTTRAATLAKERVKPVNNDESTTRSEGRDYVHR</sequence>
<feature type="compositionally biased region" description="Basic and acidic residues" evidence="1">
    <location>
        <begin position="152"/>
        <end position="164"/>
    </location>
</feature>
<protein>
    <submittedName>
        <fullName evidence="2">Uncharacterized protein</fullName>
    </submittedName>
</protein>
<keyword evidence="3" id="KW-1185">Reference proteome</keyword>
<feature type="compositionally biased region" description="Low complexity" evidence="1">
    <location>
        <begin position="124"/>
        <end position="139"/>
    </location>
</feature>
<accession>A0AAI9VFP7</accession>
<reference evidence="2" key="1">
    <citation type="submission" date="2016-11" db="EMBL/GenBank/DDBJ databases">
        <title>The genome sequence of Colletotrichum cuscutae.</title>
        <authorList>
            <person name="Baroncelli R."/>
        </authorList>
    </citation>
    <scope>NUCLEOTIDE SEQUENCE</scope>
    <source>
        <strain evidence="2">IMI 304802</strain>
    </source>
</reference>
<comment type="caution">
    <text evidence="2">The sequence shown here is derived from an EMBL/GenBank/DDBJ whole genome shotgun (WGS) entry which is preliminary data.</text>
</comment>
<dbReference type="Proteomes" id="UP001239213">
    <property type="component" value="Unassembled WGS sequence"/>
</dbReference>
<proteinExistence type="predicted"/>
<evidence type="ECO:0000313" key="3">
    <source>
        <dbReference type="Proteomes" id="UP001239213"/>
    </source>
</evidence>
<evidence type="ECO:0000313" key="2">
    <source>
        <dbReference type="EMBL" id="KAK1479521.1"/>
    </source>
</evidence>
<organism evidence="2 3">
    <name type="scientific">Colletotrichum cuscutae</name>
    <dbReference type="NCBI Taxonomy" id="1209917"/>
    <lineage>
        <taxon>Eukaryota</taxon>
        <taxon>Fungi</taxon>
        <taxon>Dikarya</taxon>
        <taxon>Ascomycota</taxon>
        <taxon>Pezizomycotina</taxon>
        <taxon>Sordariomycetes</taxon>
        <taxon>Hypocreomycetidae</taxon>
        <taxon>Glomerellales</taxon>
        <taxon>Glomerellaceae</taxon>
        <taxon>Colletotrichum</taxon>
        <taxon>Colletotrichum acutatum species complex</taxon>
    </lineage>
</organism>
<evidence type="ECO:0000256" key="1">
    <source>
        <dbReference type="SAM" id="MobiDB-lite"/>
    </source>
</evidence>
<dbReference type="EMBL" id="MPDP01000113">
    <property type="protein sequence ID" value="KAK1479521.1"/>
    <property type="molecule type" value="Genomic_DNA"/>
</dbReference>
<gene>
    <name evidence="2" type="ORF">CCUS01_04650</name>
</gene>
<name>A0AAI9VFP7_9PEZI</name>
<dbReference type="AlphaFoldDB" id="A0AAI9VFP7"/>